<dbReference type="AlphaFoldDB" id="A0A151I3G3"/>
<evidence type="ECO:0000313" key="1">
    <source>
        <dbReference type="EMBL" id="KYM81480.1"/>
    </source>
</evidence>
<proteinExistence type="predicted"/>
<keyword evidence="2" id="KW-1185">Reference proteome</keyword>
<organism evidence="1 2">
    <name type="scientific">Atta colombica</name>
    <dbReference type="NCBI Taxonomy" id="520822"/>
    <lineage>
        <taxon>Eukaryota</taxon>
        <taxon>Metazoa</taxon>
        <taxon>Ecdysozoa</taxon>
        <taxon>Arthropoda</taxon>
        <taxon>Hexapoda</taxon>
        <taxon>Insecta</taxon>
        <taxon>Pterygota</taxon>
        <taxon>Neoptera</taxon>
        <taxon>Endopterygota</taxon>
        <taxon>Hymenoptera</taxon>
        <taxon>Apocrita</taxon>
        <taxon>Aculeata</taxon>
        <taxon>Formicoidea</taxon>
        <taxon>Formicidae</taxon>
        <taxon>Myrmicinae</taxon>
        <taxon>Atta</taxon>
    </lineage>
</organism>
<gene>
    <name evidence="1" type="ORF">ALC53_08044</name>
</gene>
<name>A0A151I3G3_9HYME</name>
<dbReference type="Proteomes" id="UP000078540">
    <property type="component" value="Unassembled WGS sequence"/>
</dbReference>
<accession>A0A151I3G3</accession>
<reference evidence="1 2" key="1">
    <citation type="submission" date="2015-09" db="EMBL/GenBank/DDBJ databases">
        <title>Atta colombica WGS genome.</title>
        <authorList>
            <person name="Nygaard S."/>
            <person name="Hu H."/>
            <person name="Boomsma J."/>
            <person name="Zhang G."/>
        </authorList>
    </citation>
    <scope>NUCLEOTIDE SEQUENCE [LARGE SCALE GENOMIC DNA]</scope>
    <source>
        <strain evidence="1">Treedump-2</strain>
        <tissue evidence="1">Whole body</tissue>
    </source>
</reference>
<evidence type="ECO:0000313" key="2">
    <source>
        <dbReference type="Proteomes" id="UP000078540"/>
    </source>
</evidence>
<dbReference type="EMBL" id="KQ976533">
    <property type="protein sequence ID" value="KYM81480.1"/>
    <property type="molecule type" value="Genomic_DNA"/>
</dbReference>
<protein>
    <submittedName>
        <fullName evidence="1">Uncharacterized protein</fullName>
    </submittedName>
</protein>
<sequence length="261" mass="29415">MYVDSRRSESFEDQSVGSSMRRDVLNSTSNKLNMSLISKGRAVLVDFVLRTDVILKSLGPDTILGMVFDLTNRYSSPECLLLFLNVPHNIFKDKTNLLAFHRIMFLPEGYACAATDRCFLLANCCAPRSGLPKRDAQSYRGNPPLSIPHEYKIMSPEESATTCSIASQISTIAQFVCNVARCAASALITVHLTPREKPMKTEALKRRHGNEDRFMAHDIRGWTSKKKVEPNCAAALRHVQRRRYLNNSLAFLALFRLPEEC</sequence>